<evidence type="ECO:0000313" key="1">
    <source>
        <dbReference type="EMBL" id="KAH6923072.1"/>
    </source>
</evidence>
<comment type="caution">
    <text evidence="1">The sequence shown here is derived from an EMBL/GenBank/DDBJ whole genome shotgun (WGS) entry which is preliminary data.</text>
</comment>
<dbReference type="EMBL" id="CM023489">
    <property type="protein sequence ID" value="KAH6923072.1"/>
    <property type="molecule type" value="Genomic_DNA"/>
</dbReference>
<keyword evidence="2" id="KW-1185">Reference proteome</keyword>
<sequence length="144" mass="16235">MGPRPQFRCGRCSFTTMYKCSLIVHQRTHTGERPFQCRLCARTFAHKCNLKSHLRTHTGERPYQCPMCPHNFTQHSALTAHLQAHHSAAACRQFPCSHSERSCSAARSVPACLTRPKSSGRTCRRRTVLSEHLASVFLGHSCTV</sequence>
<evidence type="ECO:0000313" key="2">
    <source>
        <dbReference type="Proteomes" id="UP000821845"/>
    </source>
</evidence>
<protein>
    <submittedName>
        <fullName evidence="1">Uncharacterized protein</fullName>
    </submittedName>
</protein>
<organism evidence="1 2">
    <name type="scientific">Hyalomma asiaticum</name>
    <name type="common">Tick</name>
    <dbReference type="NCBI Taxonomy" id="266040"/>
    <lineage>
        <taxon>Eukaryota</taxon>
        <taxon>Metazoa</taxon>
        <taxon>Ecdysozoa</taxon>
        <taxon>Arthropoda</taxon>
        <taxon>Chelicerata</taxon>
        <taxon>Arachnida</taxon>
        <taxon>Acari</taxon>
        <taxon>Parasitiformes</taxon>
        <taxon>Ixodida</taxon>
        <taxon>Ixodoidea</taxon>
        <taxon>Ixodidae</taxon>
        <taxon>Hyalomminae</taxon>
        <taxon>Hyalomma</taxon>
    </lineage>
</organism>
<reference evidence="1" key="1">
    <citation type="submission" date="2020-05" db="EMBL/GenBank/DDBJ databases">
        <title>Large-scale comparative analyses of tick genomes elucidate their genetic diversity and vector capacities.</title>
        <authorList>
            <person name="Jia N."/>
            <person name="Wang J."/>
            <person name="Shi W."/>
            <person name="Du L."/>
            <person name="Sun Y."/>
            <person name="Zhan W."/>
            <person name="Jiang J."/>
            <person name="Wang Q."/>
            <person name="Zhang B."/>
            <person name="Ji P."/>
            <person name="Sakyi L.B."/>
            <person name="Cui X."/>
            <person name="Yuan T."/>
            <person name="Jiang B."/>
            <person name="Yang W."/>
            <person name="Lam T.T.-Y."/>
            <person name="Chang Q."/>
            <person name="Ding S."/>
            <person name="Wang X."/>
            <person name="Zhu J."/>
            <person name="Ruan X."/>
            <person name="Zhao L."/>
            <person name="Wei J."/>
            <person name="Que T."/>
            <person name="Du C."/>
            <person name="Cheng J."/>
            <person name="Dai P."/>
            <person name="Han X."/>
            <person name="Huang E."/>
            <person name="Gao Y."/>
            <person name="Liu J."/>
            <person name="Shao H."/>
            <person name="Ye R."/>
            <person name="Li L."/>
            <person name="Wei W."/>
            <person name="Wang X."/>
            <person name="Wang C."/>
            <person name="Yang T."/>
            <person name="Huo Q."/>
            <person name="Li W."/>
            <person name="Guo W."/>
            <person name="Chen H."/>
            <person name="Zhou L."/>
            <person name="Ni X."/>
            <person name="Tian J."/>
            <person name="Zhou Y."/>
            <person name="Sheng Y."/>
            <person name="Liu T."/>
            <person name="Pan Y."/>
            <person name="Xia L."/>
            <person name="Li J."/>
            <person name="Zhao F."/>
            <person name="Cao W."/>
        </authorList>
    </citation>
    <scope>NUCLEOTIDE SEQUENCE</scope>
    <source>
        <strain evidence="1">Hyas-2018</strain>
    </source>
</reference>
<proteinExistence type="predicted"/>
<gene>
    <name evidence="1" type="ORF">HPB50_021402</name>
</gene>
<name>A0ACB7RJI2_HYAAI</name>
<dbReference type="Proteomes" id="UP000821845">
    <property type="component" value="Chromosome 9"/>
</dbReference>
<accession>A0ACB7RJI2</accession>